<dbReference type="InterPro" id="IPR001079">
    <property type="entry name" value="Galectin_CRD"/>
</dbReference>
<dbReference type="SMART" id="SM00908">
    <property type="entry name" value="Gal-bind_lectin"/>
    <property type="match status" value="2"/>
</dbReference>
<dbReference type="InterPro" id="IPR013320">
    <property type="entry name" value="ConA-like_dom_sf"/>
</dbReference>
<dbReference type="InterPro" id="IPR044156">
    <property type="entry name" value="Galectin-like"/>
</dbReference>
<evidence type="ECO:0000313" key="5">
    <source>
        <dbReference type="Proteomes" id="UP000770717"/>
    </source>
</evidence>
<dbReference type="PANTHER" id="PTHR11346">
    <property type="entry name" value="GALECTIN"/>
    <property type="match status" value="1"/>
</dbReference>
<dbReference type="GO" id="GO:0005737">
    <property type="term" value="C:cytoplasm"/>
    <property type="evidence" value="ECO:0007669"/>
    <property type="project" value="TreeGrafter"/>
</dbReference>
<evidence type="ECO:0000259" key="3">
    <source>
        <dbReference type="PROSITE" id="PS51304"/>
    </source>
</evidence>
<dbReference type="PANTHER" id="PTHR11346:SF111">
    <property type="entry name" value="GALECTIN-12"/>
    <property type="match status" value="1"/>
</dbReference>
<evidence type="ECO:0000313" key="4">
    <source>
        <dbReference type="EMBL" id="KAG9475515.1"/>
    </source>
</evidence>
<dbReference type="SMART" id="SM00276">
    <property type="entry name" value="GLECT"/>
    <property type="match status" value="2"/>
</dbReference>
<reference evidence="4" key="1">
    <citation type="thesis" date="2020" institute="ProQuest LLC" country="789 East Eisenhower Parkway, Ann Arbor, MI, USA">
        <title>Comparative Genomics and Chromosome Evolution.</title>
        <authorList>
            <person name="Mudd A.B."/>
        </authorList>
    </citation>
    <scope>NUCLEOTIDE SEQUENCE</scope>
    <source>
        <strain evidence="4">HN-11 Male</strain>
        <tissue evidence="4">Kidney and liver</tissue>
    </source>
</reference>
<evidence type="ECO:0000256" key="2">
    <source>
        <dbReference type="RuleBase" id="RU102079"/>
    </source>
</evidence>
<comment type="caution">
    <text evidence="4">The sequence shown here is derived from an EMBL/GenBank/DDBJ whole genome shotgun (WGS) entry which is preliminary data.</text>
</comment>
<sequence>MILIQGSVGVDAMRFQIDFQCGCSTRPRSDVAFHFNPRFSSSDAQVICNTMRKDQWLDEQKFSSFPLRKGESFVLLFLFLSDKVKVSVGGQHFLDFSYRLPLPDVDTLGIYGDVTVKEISFLSSNPYHNSMTEYPLCQPLKPGNADLQTTPWSKPLPMGLPEGQMILVRGLVTGNADEISLLLKSKNLIPFKLTANFKDESLYYNYSMGQSWGEAQKIKTPFFVFHAERYFEILVLPEAGKLRLAINGTPLGDFCPPGLDSKCIDELQINGSILIYSVKC</sequence>
<protein>
    <recommendedName>
        <fullName evidence="2">Galectin</fullName>
    </recommendedName>
</protein>
<evidence type="ECO:0000256" key="1">
    <source>
        <dbReference type="ARBA" id="ARBA00022734"/>
    </source>
</evidence>
<dbReference type="Pfam" id="PF00337">
    <property type="entry name" value="Gal-bind_lectin"/>
    <property type="match status" value="2"/>
</dbReference>
<accession>A0A8J6EV64</accession>
<dbReference type="Gene3D" id="2.60.120.200">
    <property type="match status" value="2"/>
</dbReference>
<organism evidence="4 5">
    <name type="scientific">Eleutherodactylus coqui</name>
    <name type="common">Puerto Rican coqui</name>
    <dbReference type="NCBI Taxonomy" id="57060"/>
    <lineage>
        <taxon>Eukaryota</taxon>
        <taxon>Metazoa</taxon>
        <taxon>Chordata</taxon>
        <taxon>Craniata</taxon>
        <taxon>Vertebrata</taxon>
        <taxon>Euteleostomi</taxon>
        <taxon>Amphibia</taxon>
        <taxon>Batrachia</taxon>
        <taxon>Anura</taxon>
        <taxon>Neobatrachia</taxon>
        <taxon>Hyloidea</taxon>
        <taxon>Eleutherodactylidae</taxon>
        <taxon>Eleutherodactylinae</taxon>
        <taxon>Eleutherodactylus</taxon>
        <taxon>Eleutherodactylus</taxon>
    </lineage>
</organism>
<dbReference type="EMBL" id="WNTK01000012">
    <property type="protein sequence ID" value="KAG9475515.1"/>
    <property type="molecule type" value="Genomic_DNA"/>
</dbReference>
<dbReference type="PROSITE" id="PS51304">
    <property type="entry name" value="GALECTIN"/>
    <property type="match status" value="2"/>
</dbReference>
<dbReference type="OrthoDB" id="6251307at2759"/>
<keyword evidence="5" id="KW-1185">Reference proteome</keyword>
<dbReference type="CDD" id="cd00070">
    <property type="entry name" value="GLECT"/>
    <property type="match status" value="1"/>
</dbReference>
<dbReference type="SUPFAM" id="SSF49899">
    <property type="entry name" value="Concanavalin A-like lectins/glucanases"/>
    <property type="match status" value="2"/>
</dbReference>
<keyword evidence="1 2" id="KW-0430">Lectin</keyword>
<feature type="domain" description="Galectin" evidence="3">
    <location>
        <begin position="152"/>
        <end position="280"/>
    </location>
</feature>
<gene>
    <name evidence="4" type="ORF">GDO78_003751</name>
</gene>
<name>A0A8J6EV64_ELECQ</name>
<dbReference type="GO" id="GO:0030246">
    <property type="term" value="F:carbohydrate binding"/>
    <property type="evidence" value="ECO:0007669"/>
    <property type="project" value="UniProtKB-UniRule"/>
</dbReference>
<feature type="domain" description="Galectin" evidence="3">
    <location>
        <begin position="1"/>
        <end position="122"/>
    </location>
</feature>
<dbReference type="AlphaFoldDB" id="A0A8J6EV64"/>
<proteinExistence type="predicted"/>
<dbReference type="Proteomes" id="UP000770717">
    <property type="component" value="Unassembled WGS sequence"/>
</dbReference>